<gene>
    <name evidence="2" type="ORF">MHHB_P0365</name>
</gene>
<proteinExistence type="predicted"/>
<feature type="transmembrane region" description="Helical" evidence="1">
    <location>
        <begin position="138"/>
        <end position="157"/>
    </location>
</feature>
<comment type="caution">
    <text evidence="2">The sequence shown here is derived from an EMBL/GenBank/DDBJ whole genome shotgun (WGS) entry which is preliminary data.</text>
</comment>
<organism evidence="2 3">
    <name type="scientific">Methanofervidicoccus abyssi</name>
    <dbReference type="NCBI Taxonomy" id="2082189"/>
    <lineage>
        <taxon>Archaea</taxon>
        <taxon>Methanobacteriati</taxon>
        <taxon>Methanobacteriota</taxon>
        <taxon>Methanomada group</taxon>
        <taxon>Methanococci</taxon>
        <taxon>Methanococcales</taxon>
        <taxon>Methanofervidicoccus</taxon>
    </lineage>
</organism>
<accession>A0A401HPJ0</accession>
<keyword evidence="1" id="KW-0812">Transmembrane</keyword>
<dbReference type="Proteomes" id="UP000290527">
    <property type="component" value="Unassembled WGS sequence"/>
</dbReference>
<keyword evidence="1" id="KW-0472">Membrane</keyword>
<dbReference type="EMBL" id="BFAX01000002">
    <property type="protein sequence ID" value="GBF36140.1"/>
    <property type="molecule type" value="Genomic_DNA"/>
</dbReference>
<feature type="transmembrane region" description="Helical" evidence="1">
    <location>
        <begin position="45"/>
        <end position="65"/>
    </location>
</feature>
<evidence type="ECO:0000313" key="3">
    <source>
        <dbReference type="Proteomes" id="UP000290527"/>
    </source>
</evidence>
<dbReference type="Pfam" id="PF04307">
    <property type="entry name" value="YdjM"/>
    <property type="match status" value="1"/>
</dbReference>
<sequence>MMWKGHTILGLAMGLPFISSPEQVFLLVAGALYPDLDHDVKTEIVNRGIYLSGSLVLINILLYLFKPSYFNIGFFIVSTAVLILYLIPYFANHRGITHTFLCMFVVSTILGFLTYKLSVFSPTIAGIIALSIVSSEKILGKVIPICIFVWIVIYLIFSGVEYPLIDFPGVYHYIVPVGIGYFSHILGDSLTPAGCNALYPLNYKLYRREGIILMGVWIFLLLLVIYNFVSRVY</sequence>
<evidence type="ECO:0000256" key="1">
    <source>
        <dbReference type="SAM" id="Phobius"/>
    </source>
</evidence>
<dbReference type="OrthoDB" id="118042at2157"/>
<dbReference type="InterPro" id="IPR007404">
    <property type="entry name" value="YdjM-like"/>
</dbReference>
<dbReference type="AlphaFoldDB" id="A0A401HPJ0"/>
<feature type="transmembrane region" description="Helical" evidence="1">
    <location>
        <begin position="72"/>
        <end position="90"/>
    </location>
</feature>
<reference evidence="2 3" key="1">
    <citation type="journal article" date="2019" name="Int. J. Syst. Evol. Microbiol.">
        <title>Methanofervidicoccus abyssi gen. nov., sp. nov., a hydrogenotrophic methanogen, isolated from a hydrothermal vent chimney in the Mid-Cayman Spreading Center, the Caribbean Sea.</title>
        <authorList>
            <person name="Sakai S."/>
            <person name="Takaki Y."/>
            <person name="Miyazaki M."/>
            <person name="Ogawara M."/>
            <person name="Yanagawa K."/>
            <person name="Miyazaki J."/>
            <person name="Takai K."/>
        </authorList>
    </citation>
    <scope>NUCLEOTIDE SEQUENCE [LARGE SCALE GENOMIC DNA]</scope>
    <source>
        <strain evidence="2 3">HHB</strain>
    </source>
</reference>
<name>A0A401HPJ0_9EURY</name>
<feature type="transmembrane region" description="Helical" evidence="1">
    <location>
        <begin position="211"/>
        <end position="229"/>
    </location>
</feature>
<evidence type="ECO:0000313" key="2">
    <source>
        <dbReference type="EMBL" id="GBF36140.1"/>
    </source>
</evidence>
<keyword evidence="1" id="KW-1133">Transmembrane helix</keyword>
<dbReference type="RefSeq" id="WP_131006925.1">
    <property type="nucleotide sequence ID" value="NZ_BFAX01000002.1"/>
</dbReference>
<keyword evidence="3" id="KW-1185">Reference proteome</keyword>
<protein>
    <submittedName>
        <fullName evidence="2">Inner membrane protein</fullName>
    </submittedName>
</protein>